<sequence length="68" mass="7901">MREVAYSLACTRAVLHWLGILCPELSTQPSLLEFSDFCPLPGLHHGYSMPQSWVWAMLCYFRDRIQDL</sequence>
<organism evidence="1">
    <name type="scientific">Anguilla anguilla</name>
    <name type="common">European freshwater eel</name>
    <name type="synonym">Muraena anguilla</name>
    <dbReference type="NCBI Taxonomy" id="7936"/>
    <lineage>
        <taxon>Eukaryota</taxon>
        <taxon>Metazoa</taxon>
        <taxon>Chordata</taxon>
        <taxon>Craniata</taxon>
        <taxon>Vertebrata</taxon>
        <taxon>Euteleostomi</taxon>
        <taxon>Actinopterygii</taxon>
        <taxon>Neopterygii</taxon>
        <taxon>Teleostei</taxon>
        <taxon>Anguilliformes</taxon>
        <taxon>Anguillidae</taxon>
        <taxon>Anguilla</taxon>
    </lineage>
</organism>
<dbReference type="EMBL" id="GBXM01094981">
    <property type="protein sequence ID" value="JAH13596.1"/>
    <property type="molecule type" value="Transcribed_RNA"/>
</dbReference>
<protein>
    <submittedName>
        <fullName evidence="1">Uncharacterized protein</fullName>
    </submittedName>
</protein>
<accession>A0A0E9QWA1</accession>
<dbReference type="AlphaFoldDB" id="A0A0E9QWA1"/>
<proteinExistence type="predicted"/>
<dbReference type="EMBL" id="GBXM01088204">
    <property type="protein sequence ID" value="JAH20373.1"/>
    <property type="molecule type" value="Transcribed_RNA"/>
</dbReference>
<evidence type="ECO:0000313" key="1">
    <source>
        <dbReference type="EMBL" id="JAH20373.1"/>
    </source>
</evidence>
<reference evidence="1" key="2">
    <citation type="journal article" date="2015" name="Fish Shellfish Immunol.">
        <title>Early steps in the European eel (Anguilla anguilla)-Vibrio vulnificus interaction in the gills: Role of the RtxA13 toxin.</title>
        <authorList>
            <person name="Callol A."/>
            <person name="Pajuelo D."/>
            <person name="Ebbesson L."/>
            <person name="Teles M."/>
            <person name="MacKenzie S."/>
            <person name="Amaro C."/>
        </authorList>
    </citation>
    <scope>NUCLEOTIDE SEQUENCE</scope>
</reference>
<reference evidence="1" key="1">
    <citation type="submission" date="2014-11" db="EMBL/GenBank/DDBJ databases">
        <authorList>
            <person name="Amaro Gonzalez C."/>
        </authorList>
    </citation>
    <scope>NUCLEOTIDE SEQUENCE</scope>
</reference>
<name>A0A0E9QWA1_ANGAN</name>